<accession>A0A8K0TA31</accession>
<evidence type="ECO:0000259" key="3">
    <source>
        <dbReference type="Pfam" id="PF00735"/>
    </source>
</evidence>
<reference evidence="4" key="1">
    <citation type="journal article" date="2021" name="Nat. Commun.">
        <title>Genetic determinants of endophytism in the Arabidopsis root mycobiome.</title>
        <authorList>
            <person name="Mesny F."/>
            <person name="Miyauchi S."/>
            <person name="Thiergart T."/>
            <person name="Pickel B."/>
            <person name="Atanasova L."/>
            <person name="Karlsson M."/>
            <person name="Huettel B."/>
            <person name="Barry K.W."/>
            <person name="Haridas S."/>
            <person name="Chen C."/>
            <person name="Bauer D."/>
            <person name="Andreopoulos W."/>
            <person name="Pangilinan J."/>
            <person name="LaButti K."/>
            <person name="Riley R."/>
            <person name="Lipzen A."/>
            <person name="Clum A."/>
            <person name="Drula E."/>
            <person name="Henrissat B."/>
            <person name="Kohler A."/>
            <person name="Grigoriev I.V."/>
            <person name="Martin F.M."/>
            <person name="Hacquard S."/>
        </authorList>
    </citation>
    <scope>NUCLEOTIDE SEQUENCE</scope>
    <source>
        <strain evidence="4">MPI-CAGE-AT-0016</strain>
    </source>
</reference>
<evidence type="ECO:0000313" key="4">
    <source>
        <dbReference type="EMBL" id="KAH7354070.1"/>
    </source>
</evidence>
<evidence type="ECO:0000256" key="2">
    <source>
        <dbReference type="SAM" id="MobiDB-lite"/>
    </source>
</evidence>
<dbReference type="Proteomes" id="UP000813385">
    <property type="component" value="Unassembled WGS sequence"/>
</dbReference>
<dbReference type="EMBL" id="JAGPXD010000005">
    <property type="protein sequence ID" value="KAH7354070.1"/>
    <property type="molecule type" value="Genomic_DNA"/>
</dbReference>
<feature type="domain" description="Septin-type G" evidence="3">
    <location>
        <begin position="344"/>
        <end position="415"/>
    </location>
</feature>
<dbReference type="OrthoDB" id="4150765at2759"/>
<dbReference type="SUPFAM" id="SSF52540">
    <property type="entry name" value="P-loop containing nucleoside triphosphate hydrolases"/>
    <property type="match status" value="1"/>
</dbReference>
<proteinExistence type="inferred from homology"/>
<sequence length="626" mass="66829">MRPRPAITGRAPSSPSPMAGGASDVAASSSTSSHMTFVLASEPSLDSCSQIPNSATHPGGSGSGSCWKPAGREGVPSQGNAVGGPTVGRQSNLEPVKTTHLGPLPSTPSTPQSPPRVGLGPPSVLSNPSSQRDSLAASLSEGRGSFISSMLDEPWNDCTISLAGSDQDVVEESQFIMPTIPVPNQTHFTDEGKSLGRLKVLVAGQTGLGKTSLIEAIIRSSQHIIHVEPAVPASICDGRNDPGGFAANSRSLFPMISETHASTRPLPAWRRPRDERQGTGGGHAGSAFDMNICFADLDGGQFHQSPEAAQVLSYFASHLERTAFDNLNDAEVLRIVGDGGGLLVDAMLYLVPKTGLTSDELDLLRQASANTNIIPILAQADTLSAEDIADSQVLIKQQLRERGVDVFTFGSTATEDPTPTIYAVSSNTADRPGTTTDACSVADLSCLVTQLFSAQGGAQLRQAAASRLVQWRRSSQRRVLEAQTHGQLIRVGRMDSVLHTRRAGREASRDPRHWPRIRLVNWAVDLQHCLMREQAAYQQLSQLREQGHWMTHDSDGSAGSNVAVPVRGRGRVLHGDRRLRAPDGPREQDPLGLLELGLHPRWGRWYSVELTGSLVVASGLLAWVFS</sequence>
<evidence type="ECO:0000256" key="1">
    <source>
        <dbReference type="RuleBase" id="RU004560"/>
    </source>
</evidence>
<comment type="caution">
    <text evidence="4">The sequence shown here is derived from an EMBL/GenBank/DDBJ whole genome shotgun (WGS) entry which is preliminary data.</text>
</comment>
<keyword evidence="1" id="KW-0342">GTP-binding</keyword>
<organism evidence="4 5">
    <name type="scientific">Plectosphaerella cucumerina</name>
    <dbReference type="NCBI Taxonomy" id="40658"/>
    <lineage>
        <taxon>Eukaryota</taxon>
        <taxon>Fungi</taxon>
        <taxon>Dikarya</taxon>
        <taxon>Ascomycota</taxon>
        <taxon>Pezizomycotina</taxon>
        <taxon>Sordariomycetes</taxon>
        <taxon>Hypocreomycetidae</taxon>
        <taxon>Glomerellales</taxon>
        <taxon>Plectosphaerellaceae</taxon>
        <taxon>Plectosphaerella</taxon>
    </lineage>
</organism>
<comment type="similarity">
    <text evidence="1">Belongs to the TRAFAC class TrmE-Era-EngA-EngB-Septin-like GTPase superfamily. Septin GTPase family.</text>
</comment>
<dbReference type="Gene3D" id="3.40.50.300">
    <property type="entry name" value="P-loop containing nucleotide triphosphate hydrolases"/>
    <property type="match status" value="1"/>
</dbReference>
<feature type="compositionally biased region" description="Polar residues" evidence="2">
    <location>
        <begin position="124"/>
        <end position="133"/>
    </location>
</feature>
<name>A0A8K0TA31_9PEZI</name>
<feature type="region of interest" description="Disordered" evidence="2">
    <location>
        <begin position="1"/>
        <end position="138"/>
    </location>
</feature>
<dbReference type="InterPro" id="IPR027417">
    <property type="entry name" value="P-loop_NTPase"/>
</dbReference>
<feature type="compositionally biased region" description="Low complexity" evidence="2">
    <location>
        <begin position="9"/>
        <end position="33"/>
    </location>
</feature>
<feature type="compositionally biased region" description="Pro residues" evidence="2">
    <location>
        <begin position="105"/>
        <end position="114"/>
    </location>
</feature>
<dbReference type="InterPro" id="IPR030379">
    <property type="entry name" value="G_SEPTIN_dom"/>
</dbReference>
<keyword evidence="5" id="KW-1185">Reference proteome</keyword>
<dbReference type="GO" id="GO:0005525">
    <property type="term" value="F:GTP binding"/>
    <property type="evidence" value="ECO:0007669"/>
    <property type="project" value="UniProtKB-KW"/>
</dbReference>
<feature type="compositionally biased region" description="Polar residues" evidence="2">
    <location>
        <begin position="44"/>
        <end position="56"/>
    </location>
</feature>
<gene>
    <name evidence="4" type="ORF">B0T11DRAFT_287986</name>
</gene>
<dbReference type="Pfam" id="PF00735">
    <property type="entry name" value="Septin"/>
    <property type="match status" value="1"/>
</dbReference>
<evidence type="ECO:0000313" key="5">
    <source>
        <dbReference type="Proteomes" id="UP000813385"/>
    </source>
</evidence>
<dbReference type="AlphaFoldDB" id="A0A8K0TA31"/>
<protein>
    <recommendedName>
        <fullName evidence="3">Septin-type G domain-containing protein</fullName>
    </recommendedName>
</protein>
<keyword evidence="1" id="KW-0547">Nucleotide-binding</keyword>